<feature type="transmembrane region" description="Helical" evidence="2">
    <location>
        <begin position="164"/>
        <end position="184"/>
    </location>
</feature>
<feature type="transmembrane region" description="Helical" evidence="2">
    <location>
        <begin position="65"/>
        <end position="86"/>
    </location>
</feature>
<keyword evidence="2" id="KW-0812">Transmembrane</keyword>
<dbReference type="SUPFAM" id="SSF48452">
    <property type="entry name" value="TPR-like"/>
    <property type="match status" value="1"/>
</dbReference>
<accession>A0A328CA01</accession>
<feature type="transmembrane region" description="Helical" evidence="2">
    <location>
        <begin position="191"/>
        <end position="210"/>
    </location>
</feature>
<feature type="transmembrane region" description="Helical" evidence="2">
    <location>
        <begin position="412"/>
        <end position="430"/>
    </location>
</feature>
<keyword evidence="2" id="KW-0472">Membrane</keyword>
<evidence type="ECO:0000256" key="1">
    <source>
        <dbReference type="SAM" id="MobiDB-lite"/>
    </source>
</evidence>
<keyword evidence="2" id="KW-1133">Transmembrane helix</keyword>
<dbReference type="EMBL" id="QHKO01000002">
    <property type="protein sequence ID" value="RAL23814.1"/>
    <property type="molecule type" value="Genomic_DNA"/>
</dbReference>
<feature type="transmembrane region" description="Helical" evidence="2">
    <location>
        <begin position="124"/>
        <end position="144"/>
    </location>
</feature>
<gene>
    <name evidence="3" type="ORF">DL240_06575</name>
</gene>
<keyword evidence="4" id="KW-1185">Reference proteome</keyword>
<dbReference type="PANTHER" id="PTHR37422">
    <property type="entry name" value="TEICHURONIC ACID BIOSYNTHESIS PROTEIN TUAE"/>
    <property type="match status" value="1"/>
</dbReference>
<sequence>MTSEKTPRYAVSTWLVLIMTAAIPVVALTGFSNFERGRQAVLVLGAAAALISWGLGLMRRRGATVHAVGVAGLGGAFFAMAGASFLWSSAPIFGVLSASTWVALGALVWVVLFPVGPALRAGDWALSVALGLIGAGALGLYDAAGGDLLTPVWNPPGIAGGFDGLGFAAAYYLVALPVVAGALARESKRGARFGVLAAGLALGTLHTALVVGPMDALVLVVGVALALGLGLAAGRRGESGARAGLGRLVAPLAVVVVGAALGLALVERPTSPSDATDLPRLRPSATFLDELAEDSSIRWPYFAIDRTEAPLDGVYRPYLNSVTRGLFEQEPVIGHGAGGWWLKQSDVIHDGDPHVRSLHPVYAAFKSPHSDFARLSVEQGALGVTLWALWLLGVILLTLGVVRRGELSREDVASFVGLTASFVVGLMLMFRSPLLELGSSAVVWTVATALLARRAAEGGHAGAWVTSVEVGHRGAVGRALLALVAALVGAAMIGPTLLNTLASLERGHGDVLMLRTRFAEAQEQYEEANRHYPAHADVLYNQALAYTLVGQTTLGEALIAEALELRPYDSRILSQGSYIALSMHRLDTALARGREAIRTGPNNLQAIDAYGAALQRRGRYEDAANLMSTLIKRGLPTREAATLHARLGQLYDQFLEQPRRALEHFNLAAKGMGDGPERMLVLNRVNELEKRIERERLIREGKPIPRHLLPQEVLEEGHDHGHDHGAPPGLPELPSAQPDTHGHQGHAH</sequence>
<dbReference type="OrthoDB" id="5482602at2"/>
<comment type="caution">
    <text evidence="3">The sequence shown here is derived from an EMBL/GenBank/DDBJ whole genome shotgun (WGS) entry which is preliminary data.</text>
</comment>
<name>A0A328CA01_9DELT</name>
<dbReference type="Gene3D" id="1.25.40.10">
    <property type="entry name" value="Tetratricopeptide repeat domain"/>
    <property type="match status" value="2"/>
</dbReference>
<protein>
    <submittedName>
        <fullName evidence="3">Uncharacterized protein</fullName>
    </submittedName>
</protein>
<evidence type="ECO:0000313" key="4">
    <source>
        <dbReference type="Proteomes" id="UP000249169"/>
    </source>
</evidence>
<evidence type="ECO:0000313" key="3">
    <source>
        <dbReference type="EMBL" id="RAL23814.1"/>
    </source>
</evidence>
<proteinExistence type="predicted"/>
<dbReference type="InterPro" id="IPR051533">
    <property type="entry name" value="WaaL-like"/>
</dbReference>
<dbReference type="PANTHER" id="PTHR37422:SF23">
    <property type="entry name" value="TEICHURONIC ACID BIOSYNTHESIS PROTEIN TUAE"/>
    <property type="match status" value="1"/>
</dbReference>
<feature type="transmembrane region" description="Helical" evidence="2">
    <location>
        <begin position="380"/>
        <end position="400"/>
    </location>
</feature>
<dbReference type="AlphaFoldDB" id="A0A328CA01"/>
<feature type="transmembrane region" description="Helical" evidence="2">
    <location>
        <begin position="245"/>
        <end position="266"/>
    </location>
</feature>
<feature type="transmembrane region" description="Helical" evidence="2">
    <location>
        <begin position="12"/>
        <end position="34"/>
    </location>
</feature>
<organism evidence="3 4">
    <name type="scientific">Lujinxingia litoralis</name>
    <dbReference type="NCBI Taxonomy" id="2211119"/>
    <lineage>
        <taxon>Bacteria</taxon>
        <taxon>Deltaproteobacteria</taxon>
        <taxon>Bradymonadales</taxon>
        <taxon>Lujinxingiaceae</taxon>
        <taxon>Lujinxingia</taxon>
    </lineage>
</organism>
<dbReference type="RefSeq" id="WP_111729072.1">
    <property type="nucleotide sequence ID" value="NZ_QHKO01000002.1"/>
</dbReference>
<dbReference type="InterPro" id="IPR011990">
    <property type="entry name" value="TPR-like_helical_dom_sf"/>
</dbReference>
<feature type="transmembrane region" description="Helical" evidence="2">
    <location>
        <begin position="92"/>
        <end position="112"/>
    </location>
</feature>
<reference evidence="3 4" key="1">
    <citation type="submission" date="2018-05" db="EMBL/GenBank/DDBJ databases">
        <title>Lujinxingia marina gen. nov. sp. nov., a new facultative anaerobic member of the class Deltaproteobacteria, and proposal of Lujinxingaceae fam. nov.</title>
        <authorList>
            <person name="Li C.-M."/>
        </authorList>
    </citation>
    <scope>NUCLEOTIDE SEQUENCE [LARGE SCALE GENOMIC DNA]</scope>
    <source>
        <strain evidence="3 4">B210</strain>
    </source>
</reference>
<dbReference type="Proteomes" id="UP000249169">
    <property type="component" value="Unassembled WGS sequence"/>
</dbReference>
<feature type="transmembrane region" description="Helical" evidence="2">
    <location>
        <begin position="216"/>
        <end position="233"/>
    </location>
</feature>
<evidence type="ECO:0000256" key="2">
    <source>
        <dbReference type="SAM" id="Phobius"/>
    </source>
</evidence>
<feature type="transmembrane region" description="Helical" evidence="2">
    <location>
        <begin position="40"/>
        <end position="58"/>
    </location>
</feature>
<feature type="transmembrane region" description="Helical" evidence="2">
    <location>
        <begin position="479"/>
        <end position="498"/>
    </location>
</feature>
<feature type="region of interest" description="Disordered" evidence="1">
    <location>
        <begin position="717"/>
        <end position="748"/>
    </location>
</feature>